<evidence type="ECO:0000313" key="2">
    <source>
        <dbReference type="EMBL" id="QJH97531.1"/>
    </source>
</evidence>
<name>A0A6H1ZIJ9_9ZZZZ</name>
<accession>A0A6H1ZIJ9</accession>
<dbReference type="EMBL" id="MT144690">
    <property type="protein sequence ID" value="QJH97531.1"/>
    <property type="molecule type" value="Genomic_DNA"/>
</dbReference>
<reference evidence="1" key="1">
    <citation type="submission" date="2020-03" db="EMBL/GenBank/DDBJ databases">
        <title>The deep terrestrial virosphere.</title>
        <authorList>
            <person name="Holmfeldt K."/>
            <person name="Nilsson E."/>
            <person name="Simone D."/>
            <person name="Lopez-Fernandez M."/>
            <person name="Wu X."/>
            <person name="de Brujin I."/>
            <person name="Lundin D."/>
            <person name="Andersson A."/>
            <person name="Bertilsson S."/>
            <person name="Dopson M."/>
        </authorList>
    </citation>
    <scope>NUCLEOTIDE SEQUENCE</scope>
    <source>
        <strain evidence="1">TM448A00660</strain>
        <strain evidence="2">TM448B01027</strain>
    </source>
</reference>
<proteinExistence type="predicted"/>
<protein>
    <submittedName>
        <fullName evidence="1">Uncharacterized protein</fullName>
    </submittedName>
</protein>
<gene>
    <name evidence="1" type="ORF">TM448A00660_0014</name>
    <name evidence="2" type="ORF">TM448B01027_0012</name>
</gene>
<organism evidence="1">
    <name type="scientific">viral metagenome</name>
    <dbReference type="NCBI Taxonomy" id="1070528"/>
    <lineage>
        <taxon>unclassified sequences</taxon>
        <taxon>metagenomes</taxon>
        <taxon>organismal metagenomes</taxon>
    </lineage>
</organism>
<dbReference type="EMBL" id="MT144040">
    <property type="protein sequence ID" value="QJA47358.1"/>
    <property type="molecule type" value="Genomic_DNA"/>
</dbReference>
<dbReference type="AlphaFoldDB" id="A0A6H1ZIJ9"/>
<evidence type="ECO:0000313" key="1">
    <source>
        <dbReference type="EMBL" id="QJA47358.1"/>
    </source>
</evidence>
<sequence length="70" mass="7621">MSSEEGKTPKRTITIYGDKQNIEFVTQGYESHNAVMVDLQIALQTVAKAMVEGSKQRIILPGGPISGRSN</sequence>